<evidence type="ECO:0000259" key="9">
    <source>
        <dbReference type="PROSITE" id="PS50862"/>
    </source>
</evidence>
<protein>
    <recommendedName>
        <fullName evidence="7">Lysine--tRNA ligase</fullName>
        <ecNumber evidence="7">6.1.1.6</ecNumber>
    </recommendedName>
    <alternativeName>
        <fullName evidence="7">Lysyl-tRNA synthetase</fullName>
        <shortName evidence="7">LysRS</shortName>
    </alternativeName>
</protein>
<gene>
    <name evidence="7" type="primary">lysS</name>
    <name evidence="10" type="ORF">A2304_03710</name>
</gene>
<dbReference type="InterPro" id="IPR004364">
    <property type="entry name" value="Aa-tRNA-synt_II"/>
</dbReference>
<evidence type="ECO:0000256" key="6">
    <source>
        <dbReference type="ARBA" id="ARBA00048573"/>
    </source>
</evidence>
<dbReference type="GO" id="GO:0000049">
    <property type="term" value="F:tRNA binding"/>
    <property type="evidence" value="ECO:0007669"/>
    <property type="project" value="TreeGrafter"/>
</dbReference>
<name>A0A1F7W603_9BACT</name>
<comment type="similarity">
    <text evidence="7">Belongs to the class-II aminoacyl-tRNA synthetase family.</text>
</comment>
<organism evidence="10 11">
    <name type="scientific">Candidatus Uhrbacteria bacterium RIFOXYB2_FULL_57_15</name>
    <dbReference type="NCBI Taxonomy" id="1802422"/>
    <lineage>
        <taxon>Bacteria</taxon>
        <taxon>Candidatus Uhriibacteriota</taxon>
    </lineage>
</organism>
<dbReference type="Pfam" id="PF01336">
    <property type="entry name" value="tRNA_anti-codon"/>
    <property type="match status" value="1"/>
</dbReference>
<dbReference type="InterPro" id="IPR045864">
    <property type="entry name" value="aa-tRNA-synth_II/BPL/LPL"/>
</dbReference>
<dbReference type="EMBL" id="MGFE01000022">
    <property type="protein sequence ID" value="OGL98199.1"/>
    <property type="molecule type" value="Genomic_DNA"/>
</dbReference>
<dbReference type="PANTHER" id="PTHR42918">
    <property type="entry name" value="LYSYL-TRNA SYNTHETASE"/>
    <property type="match status" value="1"/>
</dbReference>
<keyword evidence="5 7" id="KW-0030">Aminoacyl-tRNA synthetase</keyword>
<keyword evidence="7 8" id="KW-0460">Magnesium</keyword>
<dbReference type="NCBIfam" id="NF001756">
    <property type="entry name" value="PRK00484.1"/>
    <property type="match status" value="1"/>
</dbReference>
<evidence type="ECO:0000313" key="10">
    <source>
        <dbReference type="EMBL" id="OGL98199.1"/>
    </source>
</evidence>
<comment type="catalytic activity">
    <reaction evidence="6 7 8">
        <text>tRNA(Lys) + L-lysine + ATP = L-lysyl-tRNA(Lys) + AMP + diphosphate</text>
        <dbReference type="Rhea" id="RHEA:20792"/>
        <dbReference type="Rhea" id="RHEA-COMP:9696"/>
        <dbReference type="Rhea" id="RHEA-COMP:9697"/>
        <dbReference type="ChEBI" id="CHEBI:30616"/>
        <dbReference type="ChEBI" id="CHEBI:32551"/>
        <dbReference type="ChEBI" id="CHEBI:33019"/>
        <dbReference type="ChEBI" id="CHEBI:78442"/>
        <dbReference type="ChEBI" id="CHEBI:78529"/>
        <dbReference type="ChEBI" id="CHEBI:456215"/>
        <dbReference type="EC" id="6.1.1.6"/>
    </reaction>
</comment>
<evidence type="ECO:0000256" key="3">
    <source>
        <dbReference type="ARBA" id="ARBA00022741"/>
    </source>
</evidence>
<dbReference type="AlphaFoldDB" id="A0A1F7W603"/>
<keyword evidence="3 7" id="KW-0547">Nucleotide-binding</keyword>
<keyword evidence="7" id="KW-0963">Cytoplasm</keyword>
<dbReference type="PANTHER" id="PTHR42918:SF15">
    <property type="entry name" value="LYSINE--TRNA LIGASE, CHLOROPLASTIC_MITOCHONDRIAL"/>
    <property type="match status" value="1"/>
</dbReference>
<sequence>MGMIEEEAVRRGRLERLRQSGHDPYPSRVERTHRVHDFLGAFDGMLSDKTVVTLTGRMRTVRKHGGLTFAQLEDGSGVIQIALRRDRIGEDGYRYFHDTADMGDFIEVRGTAFVTKTGQRTLDVDSYRIIAKSLLPMPEKWHGLTDTEVRYRQRYLDLLANEQVRAIFKTRATIVRTIRSYLDAKDFLEVETPILQAIPGGASAKPFVTHHNALDADMYLRVAPELFLKRCLVGGFERVYEVARCFRNEGIDHSHNPEFTQVEGYVAYMDYEGLMVFLEDMTREVIRACGRDPAAVPFKEFSLNFADPWPRIKFRDAILAHAKLDIEQFQDRDSIARQAAKMGVPVEKTDSHTTIIDNIFKHHVRPNIVQPTYLIDYPVEISPLAKRKADDPRYVEMFQLVYGGGVENIKAFSELNDPLDQEERFRIQQEAREGGDEEAQFGDDDYVTALKHGMPPTAGFGIGIDRLTATLTNSHNLKEVILFPTLKPQI</sequence>
<dbReference type="HAMAP" id="MF_00252">
    <property type="entry name" value="Lys_tRNA_synth_class2"/>
    <property type="match status" value="1"/>
</dbReference>
<dbReference type="InterPro" id="IPR006195">
    <property type="entry name" value="aa-tRNA-synth_II"/>
</dbReference>
<dbReference type="InterPro" id="IPR044136">
    <property type="entry name" value="Lys-tRNA-ligase_II_N"/>
</dbReference>
<evidence type="ECO:0000256" key="8">
    <source>
        <dbReference type="RuleBase" id="RU000336"/>
    </source>
</evidence>
<comment type="caution">
    <text evidence="7">Lacks conserved residue(s) required for the propagation of feature annotation.</text>
</comment>
<evidence type="ECO:0000256" key="1">
    <source>
        <dbReference type="ARBA" id="ARBA00022598"/>
    </source>
</evidence>
<dbReference type="Gene3D" id="3.30.930.10">
    <property type="entry name" value="Bira Bifunctional Protein, Domain 2"/>
    <property type="match status" value="1"/>
</dbReference>
<proteinExistence type="inferred from homology"/>
<dbReference type="GO" id="GO:0000287">
    <property type="term" value="F:magnesium ion binding"/>
    <property type="evidence" value="ECO:0007669"/>
    <property type="project" value="UniProtKB-UniRule"/>
</dbReference>
<dbReference type="GO" id="GO:0004824">
    <property type="term" value="F:lysine-tRNA ligase activity"/>
    <property type="evidence" value="ECO:0007669"/>
    <property type="project" value="UniProtKB-UniRule"/>
</dbReference>
<keyword evidence="1 7" id="KW-0436">Ligase</keyword>
<dbReference type="PROSITE" id="PS50862">
    <property type="entry name" value="AA_TRNA_LIGASE_II"/>
    <property type="match status" value="1"/>
</dbReference>
<comment type="caution">
    <text evidence="10">The sequence shown here is derived from an EMBL/GenBank/DDBJ whole genome shotgun (WGS) entry which is preliminary data.</text>
</comment>
<comment type="subcellular location">
    <subcellularLocation>
        <location evidence="7">Cytoplasm</location>
    </subcellularLocation>
</comment>
<dbReference type="PRINTS" id="PR00982">
    <property type="entry name" value="TRNASYNTHLYS"/>
</dbReference>
<evidence type="ECO:0000313" key="11">
    <source>
        <dbReference type="Proteomes" id="UP000176501"/>
    </source>
</evidence>
<evidence type="ECO:0000256" key="5">
    <source>
        <dbReference type="ARBA" id="ARBA00023146"/>
    </source>
</evidence>
<keyword evidence="4 7" id="KW-0067">ATP-binding</keyword>
<dbReference type="SUPFAM" id="SSF50249">
    <property type="entry name" value="Nucleic acid-binding proteins"/>
    <property type="match status" value="1"/>
</dbReference>
<accession>A0A1F7W603</accession>
<evidence type="ECO:0000256" key="7">
    <source>
        <dbReference type="HAMAP-Rule" id="MF_00252"/>
    </source>
</evidence>
<dbReference type="InterPro" id="IPR002313">
    <property type="entry name" value="Lys-tRNA-ligase_II"/>
</dbReference>
<dbReference type="GO" id="GO:0005829">
    <property type="term" value="C:cytosol"/>
    <property type="evidence" value="ECO:0007669"/>
    <property type="project" value="TreeGrafter"/>
</dbReference>
<keyword evidence="7" id="KW-0648">Protein biosynthesis</keyword>
<feature type="binding site" evidence="7">
    <location>
        <position position="407"/>
    </location>
    <ligand>
        <name>Mg(2+)</name>
        <dbReference type="ChEBI" id="CHEBI:18420"/>
        <label>1</label>
    </ligand>
</feature>
<feature type="domain" description="Aminoacyl-transfer RNA synthetases class-II family profile" evidence="9">
    <location>
        <begin position="168"/>
        <end position="488"/>
    </location>
</feature>
<dbReference type="GO" id="GO:0005524">
    <property type="term" value="F:ATP binding"/>
    <property type="evidence" value="ECO:0007669"/>
    <property type="project" value="UniProtKB-UniRule"/>
</dbReference>
<reference evidence="10 11" key="1">
    <citation type="journal article" date="2016" name="Nat. Commun.">
        <title>Thousands of microbial genomes shed light on interconnected biogeochemical processes in an aquifer system.</title>
        <authorList>
            <person name="Anantharaman K."/>
            <person name="Brown C.T."/>
            <person name="Hug L.A."/>
            <person name="Sharon I."/>
            <person name="Castelle C.J."/>
            <person name="Probst A.J."/>
            <person name="Thomas B.C."/>
            <person name="Singh A."/>
            <person name="Wilkins M.J."/>
            <person name="Karaoz U."/>
            <person name="Brodie E.L."/>
            <person name="Williams K.H."/>
            <person name="Hubbard S.S."/>
            <person name="Banfield J.F."/>
        </authorList>
    </citation>
    <scope>NUCLEOTIDE SEQUENCE [LARGE SCALE GENOMIC DNA]</scope>
</reference>
<dbReference type="InterPro" id="IPR004365">
    <property type="entry name" value="NA-bd_OB_tRNA"/>
</dbReference>
<dbReference type="Pfam" id="PF00152">
    <property type="entry name" value="tRNA-synt_2"/>
    <property type="match status" value="1"/>
</dbReference>
<dbReference type="InterPro" id="IPR018149">
    <property type="entry name" value="Lys-tRNA-synth_II_C"/>
</dbReference>
<dbReference type="InterPro" id="IPR012340">
    <property type="entry name" value="NA-bd_OB-fold"/>
</dbReference>
<dbReference type="GO" id="GO:0006430">
    <property type="term" value="P:lysyl-tRNA aminoacylation"/>
    <property type="evidence" value="ECO:0007669"/>
    <property type="project" value="UniProtKB-UniRule"/>
</dbReference>
<dbReference type="CDD" id="cd04322">
    <property type="entry name" value="LysRS_N"/>
    <property type="match status" value="1"/>
</dbReference>
<keyword evidence="2 7" id="KW-0479">Metal-binding</keyword>
<comment type="subunit">
    <text evidence="7">Homodimer.</text>
</comment>
<evidence type="ECO:0000256" key="4">
    <source>
        <dbReference type="ARBA" id="ARBA00022840"/>
    </source>
</evidence>
<comment type="cofactor">
    <cofactor evidence="7 8">
        <name>Mg(2+)</name>
        <dbReference type="ChEBI" id="CHEBI:18420"/>
    </cofactor>
    <text evidence="7 8">Binds 3 Mg(2+) ions per subunit.</text>
</comment>
<dbReference type="SUPFAM" id="SSF55681">
    <property type="entry name" value="Class II aaRS and biotin synthetases"/>
    <property type="match status" value="1"/>
</dbReference>
<dbReference type="NCBIfam" id="TIGR00499">
    <property type="entry name" value="lysS_bact"/>
    <property type="match status" value="1"/>
</dbReference>
<evidence type="ECO:0000256" key="2">
    <source>
        <dbReference type="ARBA" id="ARBA00022723"/>
    </source>
</evidence>
<dbReference type="EC" id="6.1.1.6" evidence="7"/>
<dbReference type="Proteomes" id="UP000176501">
    <property type="component" value="Unassembled WGS sequence"/>
</dbReference>
<dbReference type="Gene3D" id="2.40.50.140">
    <property type="entry name" value="Nucleic acid-binding proteins"/>
    <property type="match status" value="1"/>
</dbReference>
<feature type="binding site" evidence="7">
    <location>
        <position position="407"/>
    </location>
    <ligand>
        <name>Mg(2+)</name>
        <dbReference type="ChEBI" id="CHEBI:18420"/>
        <label>2</label>
    </ligand>
</feature>